<evidence type="ECO:0000313" key="4">
    <source>
        <dbReference type="EMBL" id="JAA62822.1"/>
    </source>
</evidence>
<sequence>LWFSSGVVRCSCVYNSVGCTREGNDKKMATLTKASLREALQQKGVPVPPGSPKETLVRLYREHFPGSESARESLLDFSSDEEADTKSHDTSLPVEVSQGVRSLTNDQLYTKLKEFGDPVGPIVDTTRSLYEKRLQRYLNKDATPEPVASHVSNNTAEFSATEEEAENDDEDDYEGTPLQDVPPSRLGLSASGSHPSYGSSYGGVFGTSDIVEGPLTSRTSTSFTGASPPLQMSLRSRAQVGTARKEEASSSANHVKAKAGQLQQQQRKGLSLLLKVALAVAFVGINVLIYANLEYFKSDVPVPSVVNK</sequence>
<evidence type="ECO:0000256" key="1">
    <source>
        <dbReference type="SAM" id="MobiDB-lite"/>
    </source>
</evidence>
<dbReference type="CDD" id="cd12935">
    <property type="entry name" value="LEM_like"/>
    <property type="match status" value="1"/>
</dbReference>
<feature type="domain" description="LEM" evidence="3">
    <location>
        <begin position="97"/>
        <end position="141"/>
    </location>
</feature>
<dbReference type="PANTHER" id="PTHR12019">
    <property type="entry name" value="LAMINA-ASSOCIATED POLYPEPTIDE THYMOPOIETIN"/>
    <property type="match status" value="1"/>
</dbReference>
<feature type="compositionally biased region" description="Acidic residues" evidence="1">
    <location>
        <begin position="160"/>
        <end position="174"/>
    </location>
</feature>
<dbReference type="AlphaFoldDB" id="L7MG65"/>
<dbReference type="InterPro" id="IPR011015">
    <property type="entry name" value="LEM/LEM-like_dom_sf"/>
</dbReference>
<organism evidence="4">
    <name type="scientific">Rhipicephalus pulchellus</name>
    <name type="common">Yellow backed tick</name>
    <name type="synonym">Dermacentor pulchellus</name>
    <dbReference type="NCBI Taxonomy" id="72859"/>
    <lineage>
        <taxon>Eukaryota</taxon>
        <taxon>Metazoa</taxon>
        <taxon>Ecdysozoa</taxon>
        <taxon>Arthropoda</taxon>
        <taxon>Chelicerata</taxon>
        <taxon>Arachnida</taxon>
        <taxon>Acari</taxon>
        <taxon>Parasitiformes</taxon>
        <taxon>Ixodida</taxon>
        <taxon>Ixodoidea</taxon>
        <taxon>Ixodidae</taxon>
        <taxon>Rhipicephalinae</taxon>
        <taxon>Rhipicephalus</taxon>
        <taxon>Rhipicephalus</taxon>
    </lineage>
</organism>
<evidence type="ECO:0000259" key="3">
    <source>
        <dbReference type="PROSITE" id="PS50954"/>
    </source>
</evidence>
<dbReference type="EMBL" id="GACK01002212">
    <property type="protein sequence ID" value="JAA62822.1"/>
    <property type="molecule type" value="mRNA"/>
</dbReference>
<dbReference type="SMART" id="SM00540">
    <property type="entry name" value="LEM"/>
    <property type="match status" value="1"/>
</dbReference>
<feature type="transmembrane region" description="Helical" evidence="2">
    <location>
        <begin position="272"/>
        <end position="293"/>
    </location>
</feature>
<dbReference type="PANTHER" id="PTHR12019:SF9">
    <property type="entry name" value="THYMOPOIETIN"/>
    <property type="match status" value="1"/>
</dbReference>
<feature type="non-terminal residue" evidence="4">
    <location>
        <position position="1"/>
    </location>
</feature>
<dbReference type="SUPFAM" id="SSF63451">
    <property type="entry name" value="LEM domain"/>
    <property type="match status" value="1"/>
</dbReference>
<evidence type="ECO:0000256" key="2">
    <source>
        <dbReference type="SAM" id="Phobius"/>
    </source>
</evidence>
<accession>L7MG65</accession>
<dbReference type="InterPro" id="IPR051656">
    <property type="entry name" value="LEM_domain"/>
</dbReference>
<name>L7MG65_RHIPC</name>
<protein>
    <recommendedName>
        <fullName evidence="3">LEM domain-containing protein</fullName>
    </recommendedName>
</protein>
<keyword evidence="2" id="KW-0812">Transmembrane</keyword>
<proteinExistence type="evidence at transcript level"/>
<dbReference type="CDD" id="cd12934">
    <property type="entry name" value="LEM"/>
    <property type="match status" value="1"/>
</dbReference>
<dbReference type="Gene3D" id="1.10.720.40">
    <property type="match status" value="2"/>
</dbReference>
<reference evidence="4" key="2">
    <citation type="journal article" date="2015" name="J. Proteomics">
        <title>Sexual differences in the sialomes of the zebra tick, Rhipicephalus pulchellus.</title>
        <authorList>
            <person name="Tan A.W."/>
            <person name="Francischetti I.M."/>
            <person name="Slovak M."/>
            <person name="Kini R.M."/>
            <person name="Ribeiro J.M."/>
        </authorList>
    </citation>
    <scope>NUCLEOTIDE SEQUENCE</scope>
    <source>
        <tissue evidence="4">Salivary gland</tissue>
    </source>
</reference>
<keyword evidence="2" id="KW-0472">Membrane</keyword>
<reference evidence="4" key="1">
    <citation type="submission" date="2012-11" db="EMBL/GenBank/DDBJ databases">
        <authorList>
            <person name="Lucero-Rivera Y.E."/>
            <person name="Tovar-Ramirez D."/>
        </authorList>
    </citation>
    <scope>NUCLEOTIDE SEQUENCE</scope>
    <source>
        <tissue evidence="4">Salivary gland</tissue>
    </source>
</reference>
<dbReference type="FunFam" id="1.10.720.40:FF:000001">
    <property type="entry name" value="LEM domain containing 2, isoform CRA_a"/>
    <property type="match status" value="1"/>
</dbReference>
<feature type="region of interest" description="Disordered" evidence="1">
    <location>
        <begin position="140"/>
        <end position="193"/>
    </location>
</feature>
<feature type="region of interest" description="Disordered" evidence="1">
    <location>
        <begin position="70"/>
        <end position="94"/>
    </location>
</feature>
<dbReference type="Pfam" id="PF03020">
    <property type="entry name" value="LEM"/>
    <property type="match status" value="1"/>
</dbReference>
<keyword evidence="2" id="KW-1133">Transmembrane helix</keyword>
<dbReference type="InterPro" id="IPR003887">
    <property type="entry name" value="LEM_dom"/>
</dbReference>
<dbReference type="PROSITE" id="PS50954">
    <property type="entry name" value="LEM"/>
    <property type="match status" value="1"/>
</dbReference>